<proteinExistence type="predicted"/>
<dbReference type="RefSeq" id="WP_205118891.1">
    <property type="nucleotide sequence ID" value="NZ_JAFBCM010000001.1"/>
</dbReference>
<dbReference type="Proteomes" id="UP001595699">
    <property type="component" value="Unassembled WGS sequence"/>
</dbReference>
<reference evidence="3" key="1">
    <citation type="journal article" date="2019" name="Int. J. Syst. Evol. Microbiol.">
        <title>The Global Catalogue of Microorganisms (GCM) 10K type strain sequencing project: providing services to taxonomists for standard genome sequencing and annotation.</title>
        <authorList>
            <consortium name="The Broad Institute Genomics Platform"/>
            <consortium name="The Broad Institute Genome Sequencing Center for Infectious Disease"/>
            <person name="Wu L."/>
            <person name="Ma J."/>
        </authorList>
    </citation>
    <scope>NUCLEOTIDE SEQUENCE [LARGE SCALE GENOMIC DNA]</scope>
    <source>
        <strain evidence="3">CGMCC 4.7241</strain>
    </source>
</reference>
<evidence type="ECO:0000313" key="2">
    <source>
        <dbReference type="EMBL" id="MFC3762611.1"/>
    </source>
</evidence>
<accession>A0ABV7YBC5</accession>
<evidence type="ECO:0008006" key="4">
    <source>
        <dbReference type="Google" id="ProtNLM"/>
    </source>
</evidence>
<gene>
    <name evidence="2" type="ORF">ACFOUW_17340</name>
</gene>
<evidence type="ECO:0000256" key="1">
    <source>
        <dbReference type="SAM" id="MobiDB-lite"/>
    </source>
</evidence>
<organism evidence="2 3">
    <name type="scientific">Tenggerimyces flavus</name>
    <dbReference type="NCBI Taxonomy" id="1708749"/>
    <lineage>
        <taxon>Bacteria</taxon>
        <taxon>Bacillati</taxon>
        <taxon>Actinomycetota</taxon>
        <taxon>Actinomycetes</taxon>
        <taxon>Propionibacteriales</taxon>
        <taxon>Nocardioidaceae</taxon>
        <taxon>Tenggerimyces</taxon>
    </lineage>
</organism>
<feature type="region of interest" description="Disordered" evidence="1">
    <location>
        <begin position="139"/>
        <end position="160"/>
    </location>
</feature>
<keyword evidence="3" id="KW-1185">Reference proteome</keyword>
<dbReference type="EMBL" id="JBHRZH010000015">
    <property type="protein sequence ID" value="MFC3762611.1"/>
    <property type="molecule type" value="Genomic_DNA"/>
</dbReference>
<protein>
    <recommendedName>
        <fullName evidence="4">SseB protein N-terminal domain-containing protein</fullName>
    </recommendedName>
</protein>
<evidence type="ECO:0000313" key="3">
    <source>
        <dbReference type="Proteomes" id="UP001595699"/>
    </source>
</evidence>
<name>A0ABV7YBC5_9ACTN</name>
<sequence>MTDELDAQARIDQLAYVAKNDASQDHLTALWSATFELERWWFVQRGEPDNPHPFVGVFDDKPFLLGFTSAKRARNFAVSNGYATADGSAFVLAMTPDDAVAQSAAWANEGIHALTFDHGITGYFAPLANLEPIRAHVRGTAPESEAEANGDLAPDPDPVV</sequence>
<comment type="caution">
    <text evidence="2">The sequence shown here is derived from an EMBL/GenBank/DDBJ whole genome shotgun (WGS) entry which is preliminary data.</text>
</comment>